<dbReference type="PROSITE" id="PS51747">
    <property type="entry name" value="CYT_DCMP_DEAMINASES_2"/>
    <property type="match status" value="1"/>
</dbReference>
<feature type="compositionally biased region" description="Polar residues" evidence="1">
    <location>
        <begin position="1"/>
        <end position="73"/>
    </location>
</feature>
<protein>
    <recommendedName>
        <fullName evidence="2">CMP/dCMP-type deaminase domain-containing protein</fullName>
    </recommendedName>
</protein>
<feature type="region of interest" description="Disordered" evidence="1">
    <location>
        <begin position="260"/>
        <end position="292"/>
    </location>
</feature>
<dbReference type="Pfam" id="PF00383">
    <property type="entry name" value="dCMP_cyt_deam_1"/>
    <property type="match status" value="1"/>
</dbReference>
<comment type="caution">
    <text evidence="3">The sequence shown here is derived from an EMBL/GenBank/DDBJ whole genome shotgun (WGS) entry which is preliminary data.</text>
</comment>
<proteinExistence type="predicted"/>
<feature type="domain" description="CMP/dCMP-type deaminase" evidence="2">
    <location>
        <begin position="101"/>
        <end position="212"/>
    </location>
</feature>
<dbReference type="EMBL" id="JAXLQG010000009">
    <property type="protein sequence ID" value="KAK5535716.1"/>
    <property type="molecule type" value="Genomic_DNA"/>
</dbReference>
<reference evidence="3 4" key="1">
    <citation type="submission" date="2023-06" db="EMBL/GenBank/DDBJ databases">
        <title>Black Yeasts Isolated from many extreme environments.</title>
        <authorList>
            <person name="Coleine C."/>
            <person name="Stajich J.E."/>
            <person name="Selbmann L."/>
        </authorList>
    </citation>
    <scope>NUCLEOTIDE SEQUENCE [LARGE SCALE GENOMIC DNA]</scope>
    <source>
        <strain evidence="3 4">CCFEE 5887</strain>
    </source>
</reference>
<dbReference type="CDD" id="cd01285">
    <property type="entry name" value="nucleoside_deaminase"/>
    <property type="match status" value="1"/>
</dbReference>
<dbReference type="GO" id="GO:0006139">
    <property type="term" value="P:nucleobase-containing compound metabolic process"/>
    <property type="evidence" value="ECO:0007669"/>
    <property type="project" value="UniProtKB-ARBA"/>
</dbReference>
<dbReference type="Gene3D" id="3.40.140.10">
    <property type="entry name" value="Cytidine Deaminase, domain 2"/>
    <property type="match status" value="1"/>
</dbReference>
<feature type="compositionally biased region" description="Polar residues" evidence="1">
    <location>
        <begin position="271"/>
        <end position="292"/>
    </location>
</feature>
<dbReference type="Proteomes" id="UP001345827">
    <property type="component" value="Unassembled WGS sequence"/>
</dbReference>
<keyword evidence="4" id="KW-1185">Reference proteome</keyword>
<dbReference type="InterPro" id="IPR016193">
    <property type="entry name" value="Cytidine_deaminase-like"/>
</dbReference>
<evidence type="ECO:0000313" key="4">
    <source>
        <dbReference type="Proteomes" id="UP001345827"/>
    </source>
</evidence>
<evidence type="ECO:0000256" key="1">
    <source>
        <dbReference type="SAM" id="MobiDB-lite"/>
    </source>
</evidence>
<dbReference type="SUPFAM" id="SSF53927">
    <property type="entry name" value="Cytidine deaminase-like"/>
    <property type="match status" value="1"/>
</dbReference>
<organism evidence="3 4">
    <name type="scientific">Vermiconidia calcicola</name>
    <dbReference type="NCBI Taxonomy" id="1690605"/>
    <lineage>
        <taxon>Eukaryota</taxon>
        <taxon>Fungi</taxon>
        <taxon>Dikarya</taxon>
        <taxon>Ascomycota</taxon>
        <taxon>Pezizomycotina</taxon>
        <taxon>Dothideomycetes</taxon>
        <taxon>Dothideomycetidae</taxon>
        <taxon>Mycosphaerellales</taxon>
        <taxon>Extremaceae</taxon>
        <taxon>Vermiconidia</taxon>
    </lineage>
</organism>
<name>A0AAV9Q5C0_9PEZI</name>
<evidence type="ECO:0000259" key="2">
    <source>
        <dbReference type="PROSITE" id="PS51747"/>
    </source>
</evidence>
<dbReference type="AlphaFoldDB" id="A0AAV9Q5C0"/>
<dbReference type="InterPro" id="IPR002125">
    <property type="entry name" value="CMP_dCMP_dom"/>
</dbReference>
<sequence>MSYQSFLRATSNSNASVKTPSPSSVSRKPATTQSPAPPSISSSVHTAITHNHSPSTASNGPYTPVSSAPSPTFASRPPRQSAAGAPASEPAQPQRTPLTKAQVDACLKDCLDLQNTATKFHEKRPFAALLLAPDNTTTLLTHYSISHVQHAEAELARLASIHFSQRYLAACTLVSTWEPCAMCTGTLYWSNIGRLVYAASEEKLNELTGGKNNENMTMSLPCRNVLKAGQKDVEVIGPVSGWEEKVVEESGKWWKEHQSIESHQRLREGSVNGSEKPSSLSSMRQSTPTTWTGEENVLSRIDDEGEYKADLDIDWMSNILTPMVMANRVKNP</sequence>
<gene>
    <name evidence="3" type="ORF">LTR25_005618</name>
</gene>
<feature type="region of interest" description="Disordered" evidence="1">
    <location>
        <begin position="1"/>
        <end position="99"/>
    </location>
</feature>
<dbReference type="GO" id="GO:0003824">
    <property type="term" value="F:catalytic activity"/>
    <property type="evidence" value="ECO:0007669"/>
    <property type="project" value="InterPro"/>
</dbReference>
<evidence type="ECO:0000313" key="3">
    <source>
        <dbReference type="EMBL" id="KAK5535716.1"/>
    </source>
</evidence>
<accession>A0AAV9Q5C0</accession>